<dbReference type="GeneID" id="14909267"/>
<evidence type="ECO:0000313" key="2">
    <source>
        <dbReference type="Proteomes" id="UP000008983"/>
    </source>
</evidence>
<evidence type="ECO:0000313" key="1">
    <source>
        <dbReference type="EMBL" id="EGR33094.1"/>
    </source>
</evidence>
<keyword evidence="2" id="KW-1185">Reference proteome</keyword>
<dbReference type="RefSeq" id="XP_004037080.1">
    <property type="nucleotide sequence ID" value="XM_004037032.1"/>
</dbReference>
<dbReference type="EMBL" id="GL983510">
    <property type="protein sequence ID" value="EGR33094.1"/>
    <property type="molecule type" value="Genomic_DNA"/>
</dbReference>
<protein>
    <submittedName>
        <fullName evidence="1">Uncharacterized protein</fullName>
    </submittedName>
</protein>
<dbReference type="Proteomes" id="UP000008983">
    <property type="component" value="Unassembled WGS sequence"/>
</dbReference>
<proteinExistence type="predicted"/>
<reference evidence="1 2" key="1">
    <citation type="submission" date="2011-07" db="EMBL/GenBank/DDBJ databases">
        <authorList>
            <person name="Coyne R."/>
            <person name="Brami D."/>
            <person name="Johnson J."/>
            <person name="Hostetler J."/>
            <person name="Hannick L."/>
            <person name="Clark T."/>
            <person name="Cassidy-Hanley D."/>
            <person name="Inman J."/>
        </authorList>
    </citation>
    <scope>NUCLEOTIDE SEQUENCE [LARGE SCALE GENOMIC DNA]</scope>
    <source>
        <strain evidence="1 2">G5</strain>
    </source>
</reference>
<dbReference type="InParanoid" id="G0QNV8"/>
<sequence length="103" mass="12718">MCFKIIVKFKALWKNHFLRIFMLEIAQILIKQEFWIILMSVINIKEIKKIQKNQAFIKKNNKNQKIKYCQKKMNKIQINKELILFKIFKKFKIEIYIVVRKVK</sequence>
<dbReference type="AlphaFoldDB" id="G0QNV8"/>
<organism evidence="1 2">
    <name type="scientific">Ichthyophthirius multifiliis</name>
    <name type="common">White spot disease agent</name>
    <name type="synonym">Ich</name>
    <dbReference type="NCBI Taxonomy" id="5932"/>
    <lineage>
        <taxon>Eukaryota</taxon>
        <taxon>Sar</taxon>
        <taxon>Alveolata</taxon>
        <taxon>Ciliophora</taxon>
        <taxon>Intramacronucleata</taxon>
        <taxon>Oligohymenophorea</taxon>
        <taxon>Hymenostomatida</taxon>
        <taxon>Ophryoglenina</taxon>
        <taxon>Ichthyophthirius</taxon>
    </lineage>
</organism>
<gene>
    <name evidence="1" type="ORF">IMG5_061770</name>
</gene>
<name>G0QNV8_ICHMU</name>
<accession>G0QNV8</accession>